<keyword evidence="8" id="KW-1185">Reference proteome</keyword>
<protein>
    <submittedName>
        <fullName evidence="7">ABC transporter substrate-binding protein</fullName>
    </submittedName>
</protein>
<dbReference type="Gene3D" id="3.40.190.10">
    <property type="entry name" value="Periplasmic binding protein-like II"/>
    <property type="match status" value="1"/>
</dbReference>
<feature type="domain" description="Solute-binding protein family 5" evidence="6">
    <location>
        <begin position="88"/>
        <end position="452"/>
    </location>
</feature>
<dbReference type="PANTHER" id="PTHR30290:SF10">
    <property type="entry name" value="PERIPLASMIC OLIGOPEPTIDE-BINDING PROTEIN-RELATED"/>
    <property type="match status" value="1"/>
</dbReference>
<evidence type="ECO:0000256" key="3">
    <source>
        <dbReference type="ARBA" id="ARBA00022448"/>
    </source>
</evidence>
<gene>
    <name evidence="7" type="ORF">NEA10_08330</name>
</gene>
<evidence type="ECO:0000259" key="6">
    <source>
        <dbReference type="Pfam" id="PF00496"/>
    </source>
</evidence>
<evidence type="ECO:0000256" key="4">
    <source>
        <dbReference type="ARBA" id="ARBA00022729"/>
    </source>
</evidence>
<feature type="chain" id="PRO_5046054048" evidence="5">
    <location>
        <begin position="27"/>
        <end position="543"/>
    </location>
</feature>
<reference evidence="7" key="1">
    <citation type="submission" date="2022-06" db="EMBL/GenBank/DDBJ databases">
        <title>Genome sequence of Phormidium yuhuli AB48 isolated from an industrial photobioreactor environment.</title>
        <authorList>
            <person name="Qiu Y."/>
            <person name="Noonan A.J.C."/>
            <person name="Dofher K."/>
            <person name="Koch M."/>
            <person name="Kieft B."/>
            <person name="Lin X."/>
            <person name="Ziels R.M."/>
            <person name="Hallam S.J."/>
        </authorList>
    </citation>
    <scope>NUCLEOTIDE SEQUENCE</scope>
    <source>
        <strain evidence="7">AB48</strain>
    </source>
</reference>
<dbReference type="PROSITE" id="PS51257">
    <property type="entry name" value="PROKAR_LIPOPROTEIN"/>
    <property type="match status" value="1"/>
</dbReference>
<evidence type="ECO:0000256" key="5">
    <source>
        <dbReference type="SAM" id="SignalP"/>
    </source>
</evidence>
<keyword evidence="3" id="KW-0813">Transport</keyword>
<feature type="signal peptide" evidence="5">
    <location>
        <begin position="1"/>
        <end position="26"/>
    </location>
</feature>
<dbReference type="CDD" id="cd08519">
    <property type="entry name" value="PBP2_NikA_DppA_OppA_like_20"/>
    <property type="match status" value="1"/>
</dbReference>
<dbReference type="PANTHER" id="PTHR30290">
    <property type="entry name" value="PERIPLASMIC BINDING COMPONENT OF ABC TRANSPORTER"/>
    <property type="match status" value="1"/>
</dbReference>
<evidence type="ECO:0000313" key="8">
    <source>
        <dbReference type="Proteomes" id="UP001056708"/>
    </source>
</evidence>
<evidence type="ECO:0000256" key="1">
    <source>
        <dbReference type="ARBA" id="ARBA00004196"/>
    </source>
</evidence>
<sequence length="543" mass="60656">MRGFGKRRWPTLAAILSFCIVLVVSCQQLDSDRGQVNAVGDRIRLGTTAQIVTLDPADAYEQSSMMAIANLGETLYRYELDDEDQLILVPTLATDLPRLSDDELTYTIPVREDVVFHDGTPFDAEAMAFSLRRFRDNGGRASFLLGDLLGDIEATGEYELTLTLNYPFAGFTALLTFPGLCAISPAAYEIGEGQFFPSQFVGTGPYRLGTYGSDSVSFEIFPDYWGDAPKNQGIDMRRFSSQANLYNAFLTGGVDVAYQQLDPDQIRSLEDLAPERGFKVVEAESTTISYLVLNVNQPPFDQLEVRQALAAIMDRPLLNERVFYDQAEPLYSLIPPAFESHRPLFAERYGDGNFEKARALLQEAGFSAERPLVVDMWFPSSSVPGRLGATILQALTERDLEGLVTIEPRSVEAATAYGYLDKGVYPTFLLSWYADFFDPDNYVKPFLECQEGSPESGCRLGETQYHGSFFYDSRANELLQAQRQASDPLFRDRLLVELQEIVVEQVPYIPLWQNKDYAFAQGEISGVTLSKTQQVLPFASIGR</sequence>
<dbReference type="PIRSF" id="PIRSF002741">
    <property type="entry name" value="MppA"/>
    <property type="match status" value="1"/>
</dbReference>
<accession>A0ABY5AUJ2</accession>
<dbReference type="SUPFAM" id="SSF53850">
    <property type="entry name" value="Periplasmic binding protein-like II"/>
    <property type="match status" value="1"/>
</dbReference>
<organism evidence="7 8">
    <name type="scientific">Phormidium yuhuli AB48</name>
    <dbReference type="NCBI Taxonomy" id="2940671"/>
    <lineage>
        <taxon>Bacteria</taxon>
        <taxon>Bacillati</taxon>
        <taxon>Cyanobacteriota</taxon>
        <taxon>Cyanophyceae</taxon>
        <taxon>Oscillatoriophycideae</taxon>
        <taxon>Oscillatoriales</taxon>
        <taxon>Oscillatoriaceae</taxon>
        <taxon>Phormidium</taxon>
        <taxon>Phormidium yuhuli</taxon>
    </lineage>
</organism>
<dbReference type="Gene3D" id="3.10.105.10">
    <property type="entry name" value="Dipeptide-binding Protein, Domain 3"/>
    <property type="match status" value="1"/>
</dbReference>
<keyword evidence="4 5" id="KW-0732">Signal</keyword>
<proteinExistence type="inferred from homology"/>
<evidence type="ECO:0000256" key="2">
    <source>
        <dbReference type="ARBA" id="ARBA00005695"/>
    </source>
</evidence>
<dbReference type="InterPro" id="IPR039424">
    <property type="entry name" value="SBP_5"/>
</dbReference>
<dbReference type="Proteomes" id="UP001056708">
    <property type="component" value="Chromosome"/>
</dbReference>
<comment type="subcellular location">
    <subcellularLocation>
        <location evidence="1">Cell envelope</location>
    </subcellularLocation>
</comment>
<dbReference type="Pfam" id="PF00496">
    <property type="entry name" value="SBP_bac_5"/>
    <property type="match status" value="1"/>
</dbReference>
<name>A0ABY5AUJ2_9CYAN</name>
<dbReference type="InterPro" id="IPR030678">
    <property type="entry name" value="Peptide/Ni-bd"/>
</dbReference>
<dbReference type="InterPro" id="IPR000914">
    <property type="entry name" value="SBP_5_dom"/>
</dbReference>
<dbReference type="EMBL" id="CP098611">
    <property type="protein sequence ID" value="USR92705.1"/>
    <property type="molecule type" value="Genomic_DNA"/>
</dbReference>
<comment type="similarity">
    <text evidence="2">Belongs to the bacterial solute-binding protein 5 family.</text>
</comment>
<dbReference type="RefSeq" id="WP_252664850.1">
    <property type="nucleotide sequence ID" value="NZ_CP098611.1"/>
</dbReference>
<evidence type="ECO:0000313" key="7">
    <source>
        <dbReference type="EMBL" id="USR92705.1"/>
    </source>
</evidence>